<evidence type="ECO:0000313" key="8">
    <source>
        <dbReference type="EMBL" id="KAH7441844.1"/>
    </source>
</evidence>
<dbReference type="PANTHER" id="PTHR11474:SF76">
    <property type="entry name" value="SHKT DOMAIN-CONTAINING PROTEIN"/>
    <property type="match status" value="1"/>
</dbReference>
<dbReference type="PANTHER" id="PTHR11474">
    <property type="entry name" value="TYROSINASE FAMILY MEMBER"/>
    <property type="match status" value="1"/>
</dbReference>
<feature type="domain" description="Tyrosinase copper-binding" evidence="7">
    <location>
        <begin position="337"/>
        <end position="348"/>
    </location>
</feature>
<organism evidence="8 9">
    <name type="scientific">Ceratopteris richardii</name>
    <name type="common">Triangle waterfern</name>
    <dbReference type="NCBI Taxonomy" id="49495"/>
    <lineage>
        <taxon>Eukaryota</taxon>
        <taxon>Viridiplantae</taxon>
        <taxon>Streptophyta</taxon>
        <taxon>Embryophyta</taxon>
        <taxon>Tracheophyta</taxon>
        <taxon>Polypodiopsida</taxon>
        <taxon>Polypodiidae</taxon>
        <taxon>Polypodiales</taxon>
        <taxon>Pteridineae</taxon>
        <taxon>Pteridaceae</taxon>
        <taxon>Parkerioideae</taxon>
        <taxon>Ceratopteris</taxon>
    </lineage>
</organism>
<keyword evidence="9" id="KW-1185">Reference proteome</keyword>
<dbReference type="InterPro" id="IPR022739">
    <property type="entry name" value="Polyphenol_oxidase_cen"/>
</dbReference>
<gene>
    <name evidence="8" type="ORF">KP509_03G057800</name>
</gene>
<dbReference type="EMBL" id="CM035408">
    <property type="protein sequence ID" value="KAH7441844.1"/>
    <property type="molecule type" value="Genomic_DNA"/>
</dbReference>
<dbReference type="InterPro" id="IPR008922">
    <property type="entry name" value="Di-copper_centre_dom_sf"/>
</dbReference>
<keyword evidence="3" id="KW-0479">Metal-binding</keyword>
<comment type="cofactor">
    <cofactor evidence="1">
        <name>Cu(2+)</name>
        <dbReference type="ChEBI" id="CHEBI:29036"/>
    </cofactor>
</comment>
<evidence type="ECO:0000256" key="2">
    <source>
        <dbReference type="ARBA" id="ARBA00009928"/>
    </source>
</evidence>
<dbReference type="PRINTS" id="PR00092">
    <property type="entry name" value="TYROSINASE"/>
</dbReference>
<dbReference type="Gene3D" id="1.10.1280.10">
    <property type="entry name" value="Di-copper center containing domain from catechol oxidase"/>
    <property type="match status" value="1"/>
</dbReference>
<evidence type="ECO:0000259" key="6">
    <source>
        <dbReference type="PROSITE" id="PS00497"/>
    </source>
</evidence>
<dbReference type="SUPFAM" id="SSF48056">
    <property type="entry name" value="Di-copper centre-containing domain"/>
    <property type="match status" value="1"/>
</dbReference>
<name>A0A8T2V7I1_CERRI</name>
<dbReference type="Pfam" id="PF12142">
    <property type="entry name" value="PPO1_DWL"/>
    <property type="match status" value="1"/>
</dbReference>
<dbReference type="InterPro" id="IPR050316">
    <property type="entry name" value="Tyrosinase/Hemocyanin"/>
</dbReference>
<reference evidence="8" key="1">
    <citation type="submission" date="2021-08" db="EMBL/GenBank/DDBJ databases">
        <title>WGS assembly of Ceratopteris richardii.</title>
        <authorList>
            <person name="Marchant D.B."/>
            <person name="Chen G."/>
            <person name="Jenkins J."/>
            <person name="Shu S."/>
            <person name="Leebens-Mack J."/>
            <person name="Grimwood J."/>
            <person name="Schmutz J."/>
            <person name="Soltis P."/>
            <person name="Soltis D."/>
            <person name="Chen Z.-H."/>
        </authorList>
    </citation>
    <scope>NUCLEOTIDE SEQUENCE</scope>
    <source>
        <strain evidence="8">Whitten #5841</strain>
        <tissue evidence="8">Leaf</tissue>
    </source>
</reference>
<feature type="domain" description="Tyrosinase copper-binding" evidence="6">
    <location>
        <begin position="173"/>
        <end position="190"/>
    </location>
</feature>
<protein>
    <recommendedName>
        <fullName evidence="6 7">Tyrosinase copper-binding domain-containing protein</fullName>
    </recommendedName>
</protein>
<evidence type="ECO:0000256" key="4">
    <source>
        <dbReference type="ARBA" id="ARBA00023002"/>
    </source>
</evidence>
<dbReference type="Proteomes" id="UP000825935">
    <property type="component" value="Chromosome 3"/>
</dbReference>
<comment type="caution">
    <text evidence="8">The sequence shown here is derived from an EMBL/GenBank/DDBJ whole genome shotgun (WGS) entry which is preliminary data.</text>
</comment>
<evidence type="ECO:0000256" key="5">
    <source>
        <dbReference type="ARBA" id="ARBA00023008"/>
    </source>
</evidence>
<accession>A0A8T2V7I1</accession>
<evidence type="ECO:0000313" key="9">
    <source>
        <dbReference type="Proteomes" id="UP000825935"/>
    </source>
</evidence>
<evidence type="ECO:0000256" key="1">
    <source>
        <dbReference type="ARBA" id="ARBA00001973"/>
    </source>
</evidence>
<evidence type="ECO:0000256" key="3">
    <source>
        <dbReference type="ARBA" id="ARBA00022723"/>
    </source>
</evidence>
<dbReference type="GO" id="GO:0004097">
    <property type="term" value="F:catechol oxidase activity"/>
    <property type="evidence" value="ECO:0007669"/>
    <property type="project" value="InterPro"/>
</dbReference>
<dbReference type="AlphaFoldDB" id="A0A8T2V7I1"/>
<dbReference type="PROSITE" id="PS00498">
    <property type="entry name" value="TYROSINASE_2"/>
    <property type="match status" value="1"/>
</dbReference>
<keyword evidence="5" id="KW-0186">Copper</keyword>
<dbReference type="OMA" id="IACAANV"/>
<dbReference type="GO" id="GO:0046872">
    <property type="term" value="F:metal ion binding"/>
    <property type="evidence" value="ECO:0007669"/>
    <property type="project" value="UniProtKB-KW"/>
</dbReference>
<dbReference type="OrthoDB" id="534509at2759"/>
<dbReference type="Pfam" id="PF00264">
    <property type="entry name" value="Tyrosinase"/>
    <property type="match status" value="1"/>
</dbReference>
<keyword evidence="4" id="KW-0560">Oxidoreductase</keyword>
<evidence type="ECO:0000259" key="7">
    <source>
        <dbReference type="PROSITE" id="PS00498"/>
    </source>
</evidence>
<sequence>MIFDGSFIIPRCASSKFDIRRPSQVCFAFSLPPRSLPHASCLPPPSAMLLLIAAAFFNIACAANVLAPNISACNEPIGVPYAEEHYRCCAPVPSYEPQLFRPPVPSAGDIIRVRRTSHSADDKYASKLARAYSLMKELPAEDPRSFVQQANIHCAYCNSVYSQMNSSERFQAHHSWLFFPFHRWYLYFHERILAKLLGDDTFSLTFWNYDHPNSTDIPWLYSAALSPYFALCTALRDASIDHPSSTAALDYSIDTDARSRNVQLSENDNVMYRSLIRDATTAEEFFGFPLRPGETQMSQMGAGTVELKPHNTVHGWLGNKSSVGWKDMGTFYAAANDPLFYAHHAQLDRLWEVWKSIPGHVEFDDADYANAEFLFYNEEGEMVRVKAGDASNTTKLGYVYEDVETPWMEAVPQKRSLAPATLTEENKICEVGEWFVDTPCSFTLDRDPDRSKSSPWLHEYLELTMQYNTTDIQLNIFLNYPSANATTDTGCEEYVTDYALTRYSLMYQDMLAESFEGSKTDKMDITRRLAALGLTEEKQVVVTIVPRLPLPPASPGTTAFLSASLVYTSPYESRNEVSSM</sequence>
<proteinExistence type="inferred from homology"/>
<dbReference type="PROSITE" id="PS00497">
    <property type="entry name" value="TYROSINASE_1"/>
    <property type="match status" value="1"/>
</dbReference>
<comment type="similarity">
    <text evidence="2">Belongs to the tyrosinase family.</text>
</comment>
<dbReference type="InterPro" id="IPR002227">
    <property type="entry name" value="Tyrosinase_Cu-bd"/>
</dbReference>